<proteinExistence type="predicted"/>
<comment type="caution">
    <text evidence="1">The sequence shown here is derived from an EMBL/GenBank/DDBJ whole genome shotgun (WGS) entry which is preliminary data.</text>
</comment>
<gene>
    <name evidence="1" type="ORF">CBM2594_U20002</name>
</gene>
<accession>A0A7Z7JI92</accession>
<reference evidence="1 2" key="1">
    <citation type="submission" date="2018-01" db="EMBL/GenBank/DDBJ databases">
        <authorList>
            <person name="Clerissi C."/>
        </authorList>
    </citation>
    <scope>NUCLEOTIDE SEQUENCE [LARGE SCALE GENOMIC DNA]</scope>
    <source>
        <strain evidence="1">Cupriavidus taiwanensis STM 6021</strain>
    </source>
</reference>
<name>A0A7Z7JI92_9BURK</name>
<dbReference type="Proteomes" id="UP000257139">
    <property type="component" value="Unassembled WGS sequence"/>
</dbReference>
<dbReference type="RefSeq" id="WP_145987313.1">
    <property type="nucleotide sequence ID" value="NZ_JABTYD010000006.1"/>
</dbReference>
<dbReference type="EMBL" id="OGUU01000049">
    <property type="protein sequence ID" value="SPC25815.1"/>
    <property type="molecule type" value="Genomic_DNA"/>
</dbReference>
<sequence>MQRIVEAMDCAVCHMPAERWALPGGEGYLYECPACGGRYSIAPSAISRAESDGGHPDLLAAVRACIARGDLPRVAIVGGQWQPLEVIGRQGAESDPA</sequence>
<dbReference type="AlphaFoldDB" id="A0A7Z7JI92"/>
<evidence type="ECO:0000313" key="1">
    <source>
        <dbReference type="EMBL" id="SPC25815.1"/>
    </source>
</evidence>
<protein>
    <submittedName>
        <fullName evidence="1">Uncharacterized protein</fullName>
    </submittedName>
</protein>
<evidence type="ECO:0000313" key="2">
    <source>
        <dbReference type="Proteomes" id="UP000257139"/>
    </source>
</evidence>
<organism evidence="1 2">
    <name type="scientific">Cupriavidus taiwanensis</name>
    <dbReference type="NCBI Taxonomy" id="164546"/>
    <lineage>
        <taxon>Bacteria</taxon>
        <taxon>Pseudomonadati</taxon>
        <taxon>Pseudomonadota</taxon>
        <taxon>Betaproteobacteria</taxon>
        <taxon>Burkholderiales</taxon>
        <taxon>Burkholderiaceae</taxon>
        <taxon>Cupriavidus</taxon>
    </lineage>
</organism>